<sequence length="118" mass="11424">MTRERGAASLLVVSFAAVLLLVGCALGVVAAMVADHRRAAAAADLAALGGAAALQRGEDACAVATSLAVANAARLVTCAVAGSDVAVAVEVVGPRWLGQHGDLVGRARAGPSAVAPDG</sequence>
<dbReference type="NCBIfam" id="TIGR03816">
    <property type="entry name" value="tadE_like_DECH"/>
    <property type="match status" value="1"/>
</dbReference>
<proteinExistence type="predicted"/>
<dbReference type="InterPro" id="IPR021202">
    <property type="entry name" value="Rv3654c-like"/>
</dbReference>
<evidence type="ECO:0000313" key="1">
    <source>
        <dbReference type="EMBL" id="MFD1947411.1"/>
    </source>
</evidence>
<accession>A0ABW4TQT3</accession>
<organism evidence="1 2">
    <name type="scientific">Nocardioides aestuarii</name>
    <dbReference type="NCBI Taxonomy" id="252231"/>
    <lineage>
        <taxon>Bacteria</taxon>
        <taxon>Bacillati</taxon>
        <taxon>Actinomycetota</taxon>
        <taxon>Actinomycetes</taxon>
        <taxon>Propionibacteriales</taxon>
        <taxon>Nocardioidaceae</taxon>
        <taxon>Nocardioides</taxon>
    </lineage>
</organism>
<dbReference type="RefSeq" id="WP_343918486.1">
    <property type="nucleotide sequence ID" value="NZ_BAAAJT010000002.1"/>
</dbReference>
<dbReference type="Proteomes" id="UP001597351">
    <property type="component" value="Unassembled WGS sequence"/>
</dbReference>
<dbReference type="PROSITE" id="PS51257">
    <property type="entry name" value="PROKAR_LIPOPROTEIN"/>
    <property type="match status" value="1"/>
</dbReference>
<evidence type="ECO:0000313" key="2">
    <source>
        <dbReference type="Proteomes" id="UP001597351"/>
    </source>
</evidence>
<comment type="caution">
    <text evidence="1">The sequence shown here is derived from an EMBL/GenBank/DDBJ whole genome shotgun (WGS) entry which is preliminary data.</text>
</comment>
<dbReference type="EMBL" id="JBHUGD010000003">
    <property type="protein sequence ID" value="MFD1947411.1"/>
    <property type="molecule type" value="Genomic_DNA"/>
</dbReference>
<protein>
    <submittedName>
        <fullName evidence="1">Rv3654c family TadE-like protein</fullName>
    </submittedName>
</protein>
<keyword evidence="2" id="KW-1185">Reference proteome</keyword>
<reference evidence="2" key="1">
    <citation type="journal article" date="2019" name="Int. J. Syst. Evol. Microbiol.">
        <title>The Global Catalogue of Microorganisms (GCM) 10K type strain sequencing project: providing services to taxonomists for standard genome sequencing and annotation.</title>
        <authorList>
            <consortium name="The Broad Institute Genomics Platform"/>
            <consortium name="The Broad Institute Genome Sequencing Center for Infectious Disease"/>
            <person name="Wu L."/>
            <person name="Ma J."/>
        </authorList>
    </citation>
    <scope>NUCLEOTIDE SEQUENCE [LARGE SCALE GENOMIC DNA]</scope>
    <source>
        <strain evidence="2">CGMCC 1.12477</strain>
    </source>
</reference>
<name>A0ABW4TQT3_9ACTN</name>
<gene>
    <name evidence="1" type="ORF">ACFSDE_11470</name>
</gene>